<feature type="compositionally biased region" description="Low complexity" evidence="4">
    <location>
        <begin position="875"/>
        <end position="886"/>
    </location>
</feature>
<keyword evidence="2 7" id="KW-0378">Hydrolase</keyword>
<feature type="compositionally biased region" description="Low complexity" evidence="4">
    <location>
        <begin position="819"/>
        <end position="843"/>
    </location>
</feature>
<evidence type="ECO:0000313" key="7">
    <source>
        <dbReference type="EMBL" id="OAA65354.1"/>
    </source>
</evidence>
<dbReference type="PANTHER" id="PTHR31263">
    <property type="entry name" value="CELLULASE FAMILY PROTEIN (AFU_ORTHOLOGUE AFUA_5G14560)"/>
    <property type="match status" value="1"/>
</dbReference>
<feature type="compositionally biased region" description="Low complexity" evidence="4">
    <location>
        <begin position="898"/>
        <end position="911"/>
    </location>
</feature>
<feature type="chain" id="PRO_5007894475" evidence="5">
    <location>
        <begin position="17"/>
        <end position="1016"/>
    </location>
</feature>
<dbReference type="InterPro" id="IPR017853">
    <property type="entry name" value="GH"/>
</dbReference>
<feature type="compositionally biased region" description="Gly residues" evidence="4">
    <location>
        <begin position="713"/>
        <end position="731"/>
    </location>
</feature>
<comment type="similarity">
    <text evidence="1">Belongs to the glycosyl hydrolase 5 (cellulase A) family.</text>
</comment>
<keyword evidence="5" id="KW-0732">Signal</keyword>
<dbReference type="Gene3D" id="3.20.20.80">
    <property type="entry name" value="Glycosidases"/>
    <property type="match status" value="1"/>
</dbReference>
<dbReference type="STRING" id="1081102.A0A167XSZ0"/>
<feature type="domain" description="Glycoside hydrolase family 5" evidence="6">
    <location>
        <begin position="61"/>
        <end position="379"/>
    </location>
</feature>
<comment type="caution">
    <text evidence="7">The sequence shown here is derived from an EMBL/GenBank/DDBJ whole genome shotgun (WGS) entry which is preliminary data.</text>
</comment>
<dbReference type="EMBL" id="AZHD01000003">
    <property type="protein sequence ID" value="OAA65354.1"/>
    <property type="molecule type" value="Genomic_DNA"/>
</dbReference>
<feature type="compositionally biased region" description="Low complexity" evidence="4">
    <location>
        <begin position="617"/>
        <end position="627"/>
    </location>
</feature>
<evidence type="ECO:0000256" key="1">
    <source>
        <dbReference type="ARBA" id="ARBA00005641"/>
    </source>
</evidence>
<feature type="region of interest" description="Disordered" evidence="4">
    <location>
        <begin position="819"/>
        <end position="919"/>
    </location>
</feature>
<evidence type="ECO:0000313" key="8">
    <source>
        <dbReference type="Proteomes" id="UP000076874"/>
    </source>
</evidence>
<feature type="compositionally biased region" description="Low complexity" evidence="4">
    <location>
        <begin position="595"/>
        <end position="604"/>
    </location>
</feature>
<keyword evidence="8" id="KW-1185">Reference proteome</keyword>
<organism evidence="7 8">
    <name type="scientific">Niveomyces insectorum RCEF 264</name>
    <dbReference type="NCBI Taxonomy" id="1081102"/>
    <lineage>
        <taxon>Eukaryota</taxon>
        <taxon>Fungi</taxon>
        <taxon>Dikarya</taxon>
        <taxon>Ascomycota</taxon>
        <taxon>Pezizomycotina</taxon>
        <taxon>Sordariomycetes</taxon>
        <taxon>Hypocreomycetidae</taxon>
        <taxon>Hypocreales</taxon>
        <taxon>Cordycipitaceae</taxon>
        <taxon>Niveomyces</taxon>
    </lineage>
</organism>
<evidence type="ECO:0000256" key="2">
    <source>
        <dbReference type="ARBA" id="ARBA00022801"/>
    </source>
</evidence>
<evidence type="ECO:0000256" key="5">
    <source>
        <dbReference type="SAM" id="SignalP"/>
    </source>
</evidence>
<dbReference type="CDD" id="cd23954">
    <property type="entry name" value="AMO1_CTD"/>
    <property type="match status" value="1"/>
</dbReference>
<dbReference type="GO" id="GO:0000272">
    <property type="term" value="P:polysaccharide catabolic process"/>
    <property type="evidence" value="ECO:0007669"/>
    <property type="project" value="InterPro"/>
</dbReference>
<feature type="signal peptide" evidence="5">
    <location>
        <begin position="1"/>
        <end position="16"/>
    </location>
</feature>
<dbReference type="SUPFAM" id="SSF51445">
    <property type="entry name" value="(Trans)glycosidases"/>
    <property type="match status" value="1"/>
</dbReference>
<evidence type="ECO:0000256" key="4">
    <source>
        <dbReference type="SAM" id="MobiDB-lite"/>
    </source>
</evidence>
<accession>A0A167XSZ0</accession>
<dbReference type="OrthoDB" id="20729at2759"/>
<keyword evidence="3" id="KW-0326">Glycosidase</keyword>
<dbReference type="Proteomes" id="UP000076874">
    <property type="component" value="Unassembled WGS sequence"/>
</dbReference>
<proteinExistence type="inferred from homology"/>
<evidence type="ECO:0000259" key="6">
    <source>
        <dbReference type="Pfam" id="PF00150"/>
    </source>
</evidence>
<reference evidence="7 8" key="1">
    <citation type="journal article" date="2016" name="Genome Biol. Evol.">
        <title>Divergent and convergent evolution of fungal pathogenicity.</title>
        <authorList>
            <person name="Shang Y."/>
            <person name="Xiao G."/>
            <person name="Zheng P."/>
            <person name="Cen K."/>
            <person name="Zhan S."/>
            <person name="Wang C."/>
        </authorList>
    </citation>
    <scope>NUCLEOTIDE SEQUENCE [LARGE SCALE GENOMIC DNA]</scope>
    <source>
        <strain evidence="7 8">RCEF 264</strain>
    </source>
</reference>
<dbReference type="InterPro" id="IPR001547">
    <property type="entry name" value="Glyco_hydro_5"/>
</dbReference>
<feature type="compositionally biased region" description="Polar residues" evidence="4">
    <location>
        <begin position="845"/>
        <end position="867"/>
    </location>
</feature>
<name>A0A167XSZ0_9HYPO</name>
<dbReference type="Pfam" id="PF00150">
    <property type="entry name" value="Cellulase"/>
    <property type="match status" value="1"/>
</dbReference>
<protein>
    <submittedName>
        <fullName evidence="7">Glycoside hydrolase, subgroup, catalytic core</fullName>
    </submittedName>
</protein>
<dbReference type="PANTHER" id="PTHR31263:SF0">
    <property type="entry name" value="CELLULASE FAMILY PROTEIN (AFU_ORTHOLOGUE AFUA_5G14560)"/>
    <property type="match status" value="1"/>
</dbReference>
<sequence length="1016" mass="106178">MFSSLIFALFAHLAAAVPAASPEDAYSAAAAAAAWPNGPLVTSGRWILDTTGKNVTYAGANWPGAADTMLPEGLQFQSIETIVSKMKSVGMNAIRLTYAIQMIDEIYENSGKDVAIQDALIKALGAKNGAKILNQILTKNPSFNATTTRLEVFDAVAAECAKQQIYVHLDNHISKAEWCCSTTDGNAWWGDTYFDIANWTRGISYMAQHGKAWPNLMSMSLRNEPREPSHNAAAEKTYNWQGWYKYVRQGADAIHAANPDVLIFLSGLSYDTYLSPVVKGTALTPGTEKFSVDAFAGYSNKIVLELHNYQNSVKSCSSLRSTLDGNGFQAMSDSATLKLPVMMTEFGFQMDASTYKGVYASCLASYLPSIKAGWTIWVLAGSYYIRSGKQDFEEGWGLLNHDWSEWRSPSYVTNQLIPMQWRYEHPVVNTNRFGVFGAPSGTASSAAPAAKDPGNPYNVVESTLVKDLTEDRPSWIFSAYGPGRNAPGQLFGGPQTEQSFEELRLHYYKAAASGNPQAAINDIDNLYRQTQAQFENAIKNPREAVRFVLQAEHQHPNRHDICKSHSLPSTTGEFAVGRNRGVATQATGFGTAAAQASAPSPFGQTPAATQAPGGFGSAFAAPKPAFGQPAGSAFGQPSQLGAGSAFGQPSQPAPPGATSAFGQPSQLGGGGSSAFGQPSALGQKPNPFGAPSLGQPAPAGGGFSKFAQTSAGATGGGAFGQPSQLGGGGAAFGQLSQSTGGGAAFGQASGMGPKPSPFAAAANANTAASHFSNLGNTSSTTPATNAPNAFGRPVASAGNAFGQPSLSQAVANPFATAANAQPSTTPAGGAAAPSPFGQPPAGGTSAPNPFQSAANAQTPFGQPSAMGSTGAFGRPVPQAAVGPPAQSTGFSSGNAGFSMAANGGPSGSGASQQHPPVESYAQHDAAGRLIAFNGQQVSYQVKDGVETPTVRRRDGKPAKIWFPNGPPPYNEETELAHDAYTAEVEAQYATFRTSGKFDVGFMPELPPKREWCLWNF</sequence>
<dbReference type="AlphaFoldDB" id="A0A167XSZ0"/>
<gene>
    <name evidence="7" type="ORF">SPI_02141</name>
</gene>
<dbReference type="GO" id="GO:0004553">
    <property type="term" value="F:hydrolase activity, hydrolyzing O-glycosyl compounds"/>
    <property type="evidence" value="ECO:0007669"/>
    <property type="project" value="InterPro"/>
</dbReference>
<evidence type="ECO:0000256" key="3">
    <source>
        <dbReference type="ARBA" id="ARBA00023295"/>
    </source>
</evidence>
<feature type="region of interest" description="Disordered" evidence="4">
    <location>
        <begin position="595"/>
        <end position="733"/>
    </location>
</feature>